<proteinExistence type="predicted"/>
<keyword evidence="1" id="KW-0808">Transferase</keyword>
<gene>
    <name evidence="1" type="ORF">Tci_875353</name>
</gene>
<organism evidence="1">
    <name type="scientific">Tanacetum cinerariifolium</name>
    <name type="common">Dalmatian daisy</name>
    <name type="synonym">Chrysanthemum cinerariifolium</name>
    <dbReference type="NCBI Taxonomy" id="118510"/>
    <lineage>
        <taxon>Eukaryota</taxon>
        <taxon>Viridiplantae</taxon>
        <taxon>Streptophyta</taxon>
        <taxon>Embryophyta</taxon>
        <taxon>Tracheophyta</taxon>
        <taxon>Spermatophyta</taxon>
        <taxon>Magnoliopsida</taxon>
        <taxon>eudicotyledons</taxon>
        <taxon>Gunneridae</taxon>
        <taxon>Pentapetalae</taxon>
        <taxon>asterids</taxon>
        <taxon>campanulids</taxon>
        <taxon>Asterales</taxon>
        <taxon>Asteraceae</taxon>
        <taxon>Asteroideae</taxon>
        <taxon>Anthemideae</taxon>
        <taxon>Anthemidinae</taxon>
        <taxon>Tanacetum</taxon>
    </lineage>
</organism>
<sequence length="78" mass="8961">MTGKYCPRGEIKKIETEMWNLKVKGYDVVAYNRRFQQLALMCSRMFPKEDLGLYVPSVITNMKVLAYPSAITLRGLAI</sequence>
<protein>
    <submittedName>
        <fullName evidence="1">Reverse transcriptase domain-containing protein</fullName>
    </submittedName>
</protein>
<dbReference type="GO" id="GO:0003964">
    <property type="term" value="F:RNA-directed DNA polymerase activity"/>
    <property type="evidence" value="ECO:0007669"/>
    <property type="project" value="UniProtKB-KW"/>
</dbReference>
<comment type="caution">
    <text evidence="1">The sequence shown here is derived from an EMBL/GenBank/DDBJ whole genome shotgun (WGS) entry which is preliminary data.</text>
</comment>
<name>A0A699T362_TANCI</name>
<evidence type="ECO:0000313" key="1">
    <source>
        <dbReference type="EMBL" id="GFD03384.1"/>
    </source>
</evidence>
<reference evidence="1" key="1">
    <citation type="journal article" date="2019" name="Sci. Rep.">
        <title>Draft genome of Tanacetum cinerariifolium, the natural source of mosquito coil.</title>
        <authorList>
            <person name="Yamashiro T."/>
            <person name="Shiraishi A."/>
            <person name="Satake H."/>
            <person name="Nakayama K."/>
        </authorList>
    </citation>
    <scope>NUCLEOTIDE SEQUENCE</scope>
</reference>
<keyword evidence="1" id="KW-0548">Nucleotidyltransferase</keyword>
<dbReference type="EMBL" id="BKCJ011204645">
    <property type="protein sequence ID" value="GFD03384.1"/>
    <property type="molecule type" value="Genomic_DNA"/>
</dbReference>
<accession>A0A699T362</accession>
<keyword evidence="1" id="KW-0695">RNA-directed DNA polymerase</keyword>
<dbReference type="AlphaFoldDB" id="A0A699T362"/>